<evidence type="ECO:0000313" key="1">
    <source>
        <dbReference type="EMBL" id="MBT2134085.1"/>
    </source>
</evidence>
<protein>
    <submittedName>
        <fullName evidence="1">Tetratricopeptide repeat protein</fullName>
    </submittedName>
</protein>
<dbReference type="Gene3D" id="1.25.40.10">
    <property type="entry name" value="Tetratricopeptide repeat domain"/>
    <property type="match status" value="1"/>
</dbReference>
<proteinExistence type="predicted"/>
<evidence type="ECO:0000313" key="2">
    <source>
        <dbReference type="Proteomes" id="UP000811255"/>
    </source>
</evidence>
<dbReference type="RefSeq" id="WP_214535440.1">
    <property type="nucleotide sequence ID" value="NZ_JAHFVK010000001.1"/>
</dbReference>
<dbReference type="SUPFAM" id="SSF48452">
    <property type="entry name" value="TPR-like"/>
    <property type="match status" value="1"/>
</dbReference>
<dbReference type="EMBL" id="JAHFVK010000001">
    <property type="protein sequence ID" value="MBT2134085.1"/>
    <property type="molecule type" value="Genomic_DNA"/>
</dbReference>
<reference evidence="1 2" key="1">
    <citation type="submission" date="2021-05" db="EMBL/GenBank/DDBJ databases">
        <title>Croceibacterium sp. LX-88 genome sequence.</title>
        <authorList>
            <person name="Luo X."/>
        </authorList>
    </citation>
    <scope>NUCLEOTIDE SEQUENCE [LARGE SCALE GENOMIC DNA]</scope>
    <source>
        <strain evidence="1 2">LX-88</strain>
    </source>
</reference>
<keyword evidence="2" id="KW-1185">Reference proteome</keyword>
<organism evidence="1 2">
    <name type="scientific">Croceibacterium selenioxidans</name>
    <dbReference type="NCBI Taxonomy" id="2838833"/>
    <lineage>
        <taxon>Bacteria</taxon>
        <taxon>Pseudomonadati</taxon>
        <taxon>Pseudomonadota</taxon>
        <taxon>Alphaproteobacteria</taxon>
        <taxon>Sphingomonadales</taxon>
        <taxon>Erythrobacteraceae</taxon>
        <taxon>Croceibacterium</taxon>
    </lineage>
</organism>
<dbReference type="Proteomes" id="UP000811255">
    <property type="component" value="Unassembled WGS sequence"/>
</dbReference>
<name>A0ABS5W4E5_9SPHN</name>
<sequence>MTWLVAVAIALAAFALAAFVLGVPRQGWTSFAAALALGLAGYALQASPGVPGAPAAPRAAGEIDSGFSYVDERKEMIGSAARSGSDKLLIADALARKGQFANAAAMLRGAVHDNPRDAEAWLALGNALVEHSGGVLTEPSLVAYRRASELDAKGVGPGYFLGLALIRQGQLMEARGVWQATVENAPEDSAGRALLEQRLARLDALITQISGQAPVPQQE</sequence>
<dbReference type="InterPro" id="IPR011990">
    <property type="entry name" value="TPR-like_helical_dom_sf"/>
</dbReference>
<accession>A0ABS5W4E5</accession>
<gene>
    <name evidence="1" type="ORF">KK137_07035</name>
</gene>
<dbReference type="Pfam" id="PF13428">
    <property type="entry name" value="TPR_14"/>
    <property type="match status" value="1"/>
</dbReference>
<comment type="caution">
    <text evidence="1">The sequence shown here is derived from an EMBL/GenBank/DDBJ whole genome shotgun (WGS) entry which is preliminary data.</text>
</comment>